<dbReference type="InterPro" id="IPR032466">
    <property type="entry name" value="Metal_Hydrolase"/>
</dbReference>
<keyword evidence="2" id="KW-0963">Cytoplasm</keyword>
<keyword evidence="5" id="KW-0862">Zinc</keyword>
<dbReference type="Pfam" id="PF01979">
    <property type="entry name" value="Amidohydro_1"/>
    <property type="match status" value="1"/>
</dbReference>
<dbReference type="Gene3D" id="2.30.40.10">
    <property type="entry name" value="Urease, subunit C, domain 1"/>
    <property type="match status" value="1"/>
</dbReference>
<evidence type="ECO:0000313" key="8">
    <source>
        <dbReference type="Proteomes" id="UP000698240"/>
    </source>
</evidence>
<evidence type="ECO:0000256" key="5">
    <source>
        <dbReference type="ARBA" id="ARBA00022833"/>
    </source>
</evidence>
<dbReference type="InterPro" id="IPR051607">
    <property type="entry name" value="Metallo-dep_hydrolases"/>
</dbReference>
<proteinExistence type="predicted"/>
<dbReference type="Proteomes" id="UP000698240">
    <property type="component" value="Unassembled WGS sequence"/>
</dbReference>
<dbReference type="NCBIfam" id="NF006684">
    <property type="entry name" value="PRK09229.1-5"/>
    <property type="match status" value="1"/>
</dbReference>
<accession>A0AA90XVL4</accession>
<dbReference type="InterPro" id="IPR006680">
    <property type="entry name" value="Amidohydro-rel"/>
</dbReference>
<gene>
    <name evidence="7" type="ORF">HB980_00180</name>
</gene>
<dbReference type="InterPro" id="IPR011059">
    <property type="entry name" value="Metal-dep_hydrolase_composite"/>
</dbReference>
<dbReference type="EMBL" id="JAASAN010000001">
    <property type="protein sequence ID" value="NIL24978.1"/>
    <property type="molecule type" value="Genomic_DNA"/>
</dbReference>
<dbReference type="GO" id="GO:0019239">
    <property type="term" value="F:deaminase activity"/>
    <property type="evidence" value="ECO:0007669"/>
    <property type="project" value="TreeGrafter"/>
</dbReference>
<comment type="caution">
    <text evidence="7">The sequence shown here is derived from an EMBL/GenBank/DDBJ whole genome shotgun (WGS) entry which is preliminary data.</text>
</comment>
<sequence length="466" mass="51866">MPVYFTKRAFLSDGWATDVQITVDEQGIIQRIITGSSGNESSQNDSCEAGCHILSGPIVPGMPNLHSHAFQRMMSGLAEVAGDPQDSFWTWRDLMYRLVQQLTPEHIGVIARQLYIEMLKGGYTQVAEFHYLHHGTDGKPYSDRGEMTAQLSQAAQDAGIGMTLLPVLYSYAGFGAQPAQPGQRRFIQDTESYLKQQQVISKQLANQPLQNHGLCFHSLRAVELSQMQVVLDASDKQLPVHIHIAEQQKEVNDCLAWSGQRPVAWLYDHVPVDSRWCLVHATHLDESELVRLASSRAVAGLCPTTEANLGDGIFPGVDYLQHKGHWGIGSDSHVSLDVVEELRWLEYGQRLRDQRRNRLTNEQYPAVADLLYSQALAGGRQACASKISQLAEGYRADWLVLDGDDPYIAGTESASLLNRWLFAGGKSQIRDVYVAGKAVIVDRYHPLQQQTAQAFLAVLKTCQQEV</sequence>
<dbReference type="SUPFAM" id="SSF51556">
    <property type="entry name" value="Metallo-dependent hydrolases"/>
    <property type="match status" value="1"/>
</dbReference>
<evidence type="ECO:0000313" key="7">
    <source>
        <dbReference type="EMBL" id="NIL24978.1"/>
    </source>
</evidence>
<keyword evidence="3" id="KW-0479">Metal-binding</keyword>
<dbReference type="NCBIfam" id="NF006682">
    <property type="entry name" value="PRK09229.1-3"/>
    <property type="match status" value="1"/>
</dbReference>
<dbReference type="CDD" id="cd01313">
    <property type="entry name" value="Met_dep_hydrolase_E"/>
    <property type="match status" value="1"/>
</dbReference>
<evidence type="ECO:0000256" key="1">
    <source>
        <dbReference type="ARBA" id="ARBA00001947"/>
    </source>
</evidence>
<dbReference type="PANTHER" id="PTHR11271:SF48">
    <property type="entry name" value="AMIDOHYDROLASE-RELATED DOMAIN-CONTAINING PROTEIN"/>
    <property type="match status" value="1"/>
</dbReference>
<keyword evidence="4 7" id="KW-0378">Hydrolase</keyword>
<dbReference type="GO" id="GO:0005829">
    <property type="term" value="C:cytosol"/>
    <property type="evidence" value="ECO:0007669"/>
    <property type="project" value="TreeGrafter"/>
</dbReference>
<protein>
    <submittedName>
        <fullName evidence="7">Formimidoylglutamate deiminase</fullName>
        <ecNumber evidence="7">3.5.3.13</ecNumber>
    </submittedName>
</protein>
<evidence type="ECO:0000256" key="4">
    <source>
        <dbReference type="ARBA" id="ARBA00022801"/>
    </source>
</evidence>
<dbReference type="EC" id="3.5.3.13" evidence="7"/>
<dbReference type="GO" id="GO:0046872">
    <property type="term" value="F:metal ion binding"/>
    <property type="evidence" value="ECO:0007669"/>
    <property type="project" value="UniProtKB-KW"/>
</dbReference>
<feature type="domain" description="Amidohydrolase-related" evidence="6">
    <location>
        <begin position="58"/>
        <end position="439"/>
    </location>
</feature>
<name>A0AA90XVL4_9GAMM</name>
<dbReference type="Gene3D" id="3.20.20.140">
    <property type="entry name" value="Metal-dependent hydrolases"/>
    <property type="match status" value="1"/>
</dbReference>
<dbReference type="InterPro" id="IPR010252">
    <property type="entry name" value="HutF"/>
</dbReference>
<dbReference type="SUPFAM" id="SSF51338">
    <property type="entry name" value="Composite domain of metallo-dependent hydrolases"/>
    <property type="match status" value="1"/>
</dbReference>
<dbReference type="GO" id="GO:0050416">
    <property type="term" value="F:formimidoylglutamate deiminase activity"/>
    <property type="evidence" value="ECO:0007669"/>
    <property type="project" value="UniProtKB-EC"/>
</dbReference>
<dbReference type="NCBIfam" id="NF006681">
    <property type="entry name" value="PRK09229.1-2"/>
    <property type="match status" value="1"/>
</dbReference>
<evidence type="ECO:0000256" key="2">
    <source>
        <dbReference type="ARBA" id="ARBA00022490"/>
    </source>
</evidence>
<dbReference type="NCBIfam" id="TIGR02022">
    <property type="entry name" value="hutF"/>
    <property type="match status" value="1"/>
</dbReference>
<dbReference type="RefSeq" id="WP_050081515.1">
    <property type="nucleotide sequence ID" value="NZ_CP110790.1"/>
</dbReference>
<reference evidence="7" key="1">
    <citation type="submission" date="2020-03" db="EMBL/GenBank/DDBJ databases">
        <authorList>
            <person name="Kislichkina A."/>
            <person name="Dentovskaya S."/>
            <person name="Shaikhutdinov R."/>
            <person name="Ivanov S."/>
            <person name="Sizova A."/>
            <person name="Solomentsev V."/>
            <person name="Bogun A."/>
        </authorList>
    </citation>
    <scope>NUCLEOTIDE SEQUENCE</scope>
    <source>
        <strain evidence="7">SCPM-O-B-8025</strain>
    </source>
</reference>
<evidence type="ECO:0000259" key="6">
    <source>
        <dbReference type="Pfam" id="PF01979"/>
    </source>
</evidence>
<comment type="cofactor">
    <cofactor evidence="1">
        <name>Zn(2+)</name>
        <dbReference type="ChEBI" id="CHEBI:29105"/>
    </cofactor>
</comment>
<evidence type="ECO:0000256" key="3">
    <source>
        <dbReference type="ARBA" id="ARBA00022723"/>
    </source>
</evidence>
<organism evidence="7 8">
    <name type="scientific">Yersinia massiliensis</name>
    <dbReference type="NCBI Taxonomy" id="419257"/>
    <lineage>
        <taxon>Bacteria</taxon>
        <taxon>Pseudomonadati</taxon>
        <taxon>Pseudomonadota</taxon>
        <taxon>Gammaproteobacteria</taxon>
        <taxon>Enterobacterales</taxon>
        <taxon>Yersiniaceae</taxon>
        <taxon>Yersinia</taxon>
    </lineage>
</organism>
<dbReference type="AlphaFoldDB" id="A0AA90XVL4"/>
<dbReference type="PANTHER" id="PTHR11271">
    <property type="entry name" value="GUANINE DEAMINASE"/>
    <property type="match status" value="1"/>
</dbReference>